<dbReference type="PANTHER" id="PTHR33336">
    <property type="entry name" value="QUINOL MONOOXYGENASE YGIN-RELATED"/>
    <property type="match status" value="1"/>
</dbReference>
<name>A0A2A5WC41_9GAMM</name>
<protein>
    <recommendedName>
        <fullName evidence="2">ABM domain-containing protein</fullName>
    </recommendedName>
</protein>
<dbReference type="SUPFAM" id="SSF54909">
    <property type="entry name" value="Dimeric alpha+beta barrel"/>
    <property type="match status" value="1"/>
</dbReference>
<dbReference type="Gene3D" id="3.30.70.100">
    <property type="match status" value="1"/>
</dbReference>
<dbReference type="PROSITE" id="PS51725">
    <property type="entry name" value="ABM"/>
    <property type="match status" value="1"/>
</dbReference>
<dbReference type="Pfam" id="PF03992">
    <property type="entry name" value="ABM"/>
    <property type="match status" value="1"/>
</dbReference>
<evidence type="ECO:0000313" key="4">
    <source>
        <dbReference type="Proteomes" id="UP000219329"/>
    </source>
</evidence>
<dbReference type="AlphaFoldDB" id="A0A2A5WC41"/>
<feature type="domain" description="ABM" evidence="2">
    <location>
        <begin position="2"/>
        <end position="92"/>
    </location>
</feature>
<dbReference type="InterPro" id="IPR011008">
    <property type="entry name" value="Dimeric_a/b-barrel"/>
</dbReference>
<feature type="region of interest" description="Disordered" evidence="1">
    <location>
        <begin position="92"/>
        <end position="115"/>
    </location>
</feature>
<dbReference type="Proteomes" id="UP000219329">
    <property type="component" value="Unassembled WGS sequence"/>
</dbReference>
<evidence type="ECO:0000259" key="2">
    <source>
        <dbReference type="PROSITE" id="PS51725"/>
    </source>
</evidence>
<comment type="caution">
    <text evidence="3">The sequence shown here is derived from an EMBL/GenBank/DDBJ whole genome shotgun (WGS) entry which is preliminary data.</text>
</comment>
<dbReference type="GO" id="GO:0003824">
    <property type="term" value="F:catalytic activity"/>
    <property type="evidence" value="ECO:0007669"/>
    <property type="project" value="TreeGrafter"/>
</dbReference>
<proteinExistence type="predicted"/>
<accession>A0A2A5WC41</accession>
<dbReference type="PANTHER" id="PTHR33336:SF15">
    <property type="entry name" value="ABM DOMAIN-CONTAINING PROTEIN"/>
    <property type="match status" value="1"/>
</dbReference>
<evidence type="ECO:0000256" key="1">
    <source>
        <dbReference type="SAM" id="MobiDB-lite"/>
    </source>
</evidence>
<evidence type="ECO:0000313" key="3">
    <source>
        <dbReference type="EMBL" id="PDH34050.1"/>
    </source>
</evidence>
<gene>
    <name evidence="3" type="ORF">CNF02_06755</name>
</gene>
<sequence>MIMVQSTFLLEAANKDAVIKLMKKMVRLCRQEHGCLSYEYYEGVTDPCRVILLQEWESADCLQEHYQTDHMADFLSKLGKYLGSPVTTRSYVSQEETTASAHSSNDLPKPEQTIH</sequence>
<dbReference type="InterPro" id="IPR007138">
    <property type="entry name" value="ABM_dom"/>
</dbReference>
<dbReference type="InterPro" id="IPR050744">
    <property type="entry name" value="AI-2_Isomerase_LsrG"/>
</dbReference>
<reference evidence="3 4" key="1">
    <citation type="submission" date="2017-08" db="EMBL/GenBank/DDBJ databases">
        <title>Fine stratification of microbial communities through a metagenomic profile of the photic zone.</title>
        <authorList>
            <person name="Haro-Moreno J.M."/>
            <person name="Lopez-Perez M."/>
            <person name="De La Torre J."/>
            <person name="Picazo A."/>
            <person name="Camacho A."/>
            <person name="Rodriguez-Valera F."/>
        </authorList>
    </citation>
    <scope>NUCLEOTIDE SEQUENCE [LARGE SCALE GENOMIC DNA]</scope>
    <source>
        <strain evidence="3">MED-G28</strain>
    </source>
</reference>
<dbReference type="EMBL" id="NTJZ01000005">
    <property type="protein sequence ID" value="PDH34050.1"/>
    <property type="molecule type" value="Genomic_DNA"/>
</dbReference>
<feature type="compositionally biased region" description="Polar residues" evidence="1">
    <location>
        <begin position="92"/>
        <end position="106"/>
    </location>
</feature>
<organism evidence="3 4">
    <name type="scientific">OM182 bacterium MED-G28</name>
    <dbReference type="NCBI Taxonomy" id="1986256"/>
    <lineage>
        <taxon>Bacteria</taxon>
        <taxon>Pseudomonadati</taxon>
        <taxon>Pseudomonadota</taxon>
        <taxon>Gammaproteobacteria</taxon>
        <taxon>OMG group</taxon>
        <taxon>OM182 clade</taxon>
    </lineage>
</organism>